<accession>A0A511YRT7</accession>
<keyword evidence="1" id="KW-0521">NADP</keyword>
<evidence type="ECO:0000256" key="2">
    <source>
        <dbReference type="ARBA" id="ARBA00023002"/>
    </source>
</evidence>
<gene>
    <name evidence="4" type="ORF">CHA01nite_36500</name>
</gene>
<dbReference type="RefSeq" id="WP_146944129.1">
    <property type="nucleotide sequence ID" value="NZ_BJYJ01000037.1"/>
</dbReference>
<dbReference type="OrthoDB" id="319724at2"/>
<sequence length="294" mass="32589">MKNIILVAGATGSLGGKICRELQQRGAPVRAVIRPGSDPAKVELLKQAGIETVVADFSNPSRLEAACSDISVVVSALAGLQETIVEAQVQLLDAAVKAGVPRFIPSDFCTDYTRLPEGCNRNFDLRKTFTALAEKRPIRLTTVFNGAFSYVLRFGIPLLDTKAKQIAYYEGKADWKIDFTSLEDTAAFTAEAALDDDAPQYLRIAGFRVSPQDLVGLSGKIFGTPFQLQNRGSLEHFMETIGKVRQSHPEGERELYPAWQQMQYLYSMFAAHHQELDNRRYPGLTWQTAEEAIR</sequence>
<dbReference type="Gene3D" id="3.40.50.720">
    <property type="entry name" value="NAD(P)-binding Rossmann-like Domain"/>
    <property type="match status" value="1"/>
</dbReference>
<dbReference type="InterPro" id="IPR008030">
    <property type="entry name" value="NmrA-like"/>
</dbReference>
<dbReference type="Gene3D" id="3.90.25.10">
    <property type="entry name" value="UDP-galactose 4-epimerase, domain 1"/>
    <property type="match status" value="1"/>
</dbReference>
<dbReference type="PANTHER" id="PTHR47706">
    <property type="entry name" value="NMRA-LIKE FAMILY PROTEIN"/>
    <property type="match status" value="1"/>
</dbReference>
<evidence type="ECO:0000313" key="4">
    <source>
        <dbReference type="EMBL" id="GEN77910.1"/>
    </source>
</evidence>
<evidence type="ECO:0000256" key="1">
    <source>
        <dbReference type="ARBA" id="ARBA00022857"/>
    </source>
</evidence>
<organism evidence="4 5">
    <name type="scientific">Chryseobacterium hagamense</name>
    <dbReference type="NCBI Taxonomy" id="395935"/>
    <lineage>
        <taxon>Bacteria</taxon>
        <taxon>Pseudomonadati</taxon>
        <taxon>Bacteroidota</taxon>
        <taxon>Flavobacteriia</taxon>
        <taxon>Flavobacteriales</taxon>
        <taxon>Weeksellaceae</taxon>
        <taxon>Chryseobacterium group</taxon>
        <taxon>Chryseobacterium</taxon>
    </lineage>
</organism>
<dbReference type="AlphaFoldDB" id="A0A511YRT7"/>
<dbReference type="InterPro" id="IPR051609">
    <property type="entry name" value="NmrA/Isoflavone_reductase-like"/>
</dbReference>
<dbReference type="PANTHER" id="PTHR47706:SF1">
    <property type="entry name" value="CIPA-LIKE, PUTATIVE (AFU_ORTHOLOGUE AFUA_1G12460)-RELATED"/>
    <property type="match status" value="1"/>
</dbReference>
<dbReference type="SUPFAM" id="SSF51735">
    <property type="entry name" value="NAD(P)-binding Rossmann-fold domains"/>
    <property type="match status" value="1"/>
</dbReference>
<keyword evidence="2" id="KW-0560">Oxidoreductase</keyword>
<dbReference type="Proteomes" id="UP000321863">
    <property type="component" value="Unassembled WGS sequence"/>
</dbReference>
<dbReference type="Pfam" id="PF05368">
    <property type="entry name" value="NmrA"/>
    <property type="match status" value="1"/>
</dbReference>
<dbReference type="EMBL" id="BJYJ01000037">
    <property type="protein sequence ID" value="GEN77910.1"/>
    <property type="molecule type" value="Genomic_DNA"/>
</dbReference>
<proteinExistence type="predicted"/>
<protein>
    <recommendedName>
        <fullName evidence="3">NmrA-like domain-containing protein</fullName>
    </recommendedName>
</protein>
<feature type="domain" description="NmrA-like" evidence="3">
    <location>
        <begin position="1"/>
        <end position="229"/>
    </location>
</feature>
<dbReference type="InterPro" id="IPR036291">
    <property type="entry name" value="NAD(P)-bd_dom_sf"/>
</dbReference>
<evidence type="ECO:0000313" key="5">
    <source>
        <dbReference type="Proteomes" id="UP000321863"/>
    </source>
</evidence>
<name>A0A511YRT7_9FLAO</name>
<evidence type="ECO:0000259" key="3">
    <source>
        <dbReference type="Pfam" id="PF05368"/>
    </source>
</evidence>
<keyword evidence="5" id="KW-1185">Reference proteome</keyword>
<dbReference type="GO" id="GO:0016491">
    <property type="term" value="F:oxidoreductase activity"/>
    <property type="evidence" value="ECO:0007669"/>
    <property type="project" value="UniProtKB-KW"/>
</dbReference>
<reference evidence="4 5" key="1">
    <citation type="submission" date="2019-07" db="EMBL/GenBank/DDBJ databases">
        <title>Whole genome shotgun sequence of Chryseobacterium hagamense NBRC 105253.</title>
        <authorList>
            <person name="Hosoyama A."/>
            <person name="Uohara A."/>
            <person name="Ohji S."/>
            <person name="Ichikawa N."/>
        </authorList>
    </citation>
    <scope>NUCLEOTIDE SEQUENCE [LARGE SCALE GENOMIC DNA]</scope>
    <source>
        <strain evidence="4 5">NBRC 105253</strain>
    </source>
</reference>
<comment type="caution">
    <text evidence="4">The sequence shown here is derived from an EMBL/GenBank/DDBJ whole genome shotgun (WGS) entry which is preliminary data.</text>
</comment>